<sequence>MAAALVTIFKSSALVVLVLAELQASKGVENATPNQACKTPTDINPQSEDSDIMYIYNETSRICHTVLASPKGSNVFDNRIKCIQQCSTDQEAKSCTSAPANACSKEKMEDTNPASCDDIEKDTFPAYYYNARLGECTEYCVCGYPKPRTDEMNFFMYEESCEFWCGGYKEYIESKANQG</sequence>
<dbReference type="AlphaFoldDB" id="E2J6Q8"/>
<dbReference type="InterPro" id="IPR036880">
    <property type="entry name" value="Kunitz_BPTI_sf"/>
</dbReference>
<dbReference type="Gene3D" id="4.10.410.10">
    <property type="entry name" value="Pancreatic trypsin inhibitor Kunitz domain"/>
    <property type="match status" value="1"/>
</dbReference>
<accession>E2J6Q8</accession>
<dbReference type="SUPFAM" id="SSF57362">
    <property type="entry name" value="BPTI-like"/>
    <property type="match status" value="1"/>
</dbReference>
<dbReference type="GO" id="GO:0004867">
    <property type="term" value="F:serine-type endopeptidase inhibitor activity"/>
    <property type="evidence" value="ECO:0007669"/>
    <property type="project" value="InterPro"/>
</dbReference>
<proteinExistence type="evidence at transcript level"/>
<evidence type="ECO:0000313" key="2">
    <source>
        <dbReference type="EMBL" id="ADN23496.1"/>
    </source>
</evidence>
<protein>
    <submittedName>
        <fullName evidence="2">Bilaris</fullName>
    </submittedName>
</protein>
<feature type="signal peptide" evidence="1">
    <location>
        <begin position="1"/>
        <end position="20"/>
    </location>
</feature>
<keyword evidence="1" id="KW-0732">Signal</keyword>
<evidence type="ECO:0000256" key="1">
    <source>
        <dbReference type="SAM" id="SignalP"/>
    </source>
</evidence>
<dbReference type="EMBL" id="HP429101">
    <property type="protein sequence ID" value="ADN23496.1"/>
    <property type="molecule type" value="mRNA"/>
</dbReference>
<name>E2J6Q8_HYARU</name>
<organism evidence="2">
    <name type="scientific">Hyalomma rufipes</name>
    <name type="common">Tick</name>
    <name type="synonym">Hyalomma marginatum rufipes</name>
    <dbReference type="NCBI Taxonomy" id="72862"/>
    <lineage>
        <taxon>Eukaryota</taxon>
        <taxon>Metazoa</taxon>
        <taxon>Ecdysozoa</taxon>
        <taxon>Arthropoda</taxon>
        <taxon>Chelicerata</taxon>
        <taxon>Arachnida</taxon>
        <taxon>Acari</taxon>
        <taxon>Parasitiformes</taxon>
        <taxon>Ixodida</taxon>
        <taxon>Ixodoidea</taxon>
        <taxon>Ixodidae</taxon>
        <taxon>Hyalomminae</taxon>
        <taxon>Hyalomma</taxon>
    </lineage>
</organism>
<reference evidence="2" key="1">
    <citation type="journal article" date="2011" name="J. Proteomics">
        <title>An insight into the sialotranscriptome and proteome of the coarse bontlegged tick, Hyalomma marginatum rufipes.</title>
        <authorList>
            <person name="Francischetti I.M."/>
            <person name="Anderson J.M."/>
            <person name="Manoukis N."/>
            <person name="Pham V.M."/>
            <person name="Ribeiro J.M."/>
        </authorList>
    </citation>
    <scope>NUCLEOTIDE SEQUENCE</scope>
    <source>
        <tissue evidence="2">Salivary gland</tissue>
    </source>
</reference>
<feature type="chain" id="PRO_5003159771" evidence="1">
    <location>
        <begin position="21"/>
        <end position="179"/>
    </location>
</feature>